<dbReference type="AlphaFoldDB" id="A0A285VFW1"/>
<keyword evidence="2" id="KW-0067">ATP-binding</keyword>
<organism evidence="2 3">
    <name type="scientific">Ornithinimicrobium cerasi</name>
    <dbReference type="NCBI Taxonomy" id="2248773"/>
    <lineage>
        <taxon>Bacteria</taxon>
        <taxon>Bacillati</taxon>
        <taxon>Actinomycetota</taxon>
        <taxon>Actinomycetes</taxon>
        <taxon>Micrococcales</taxon>
        <taxon>Ornithinimicrobiaceae</taxon>
        <taxon>Ornithinimicrobium</taxon>
    </lineage>
</organism>
<gene>
    <name evidence="2" type="ORF">SAMN05421879_101564</name>
</gene>
<keyword evidence="2" id="KW-0547">Nucleotide-binding</keyword>
<sequence length="270" mass="27486">MTQALPAGGPQALYADLDSLGGFFALAAPPPPGSDAVPWAEVLSPAALTARFAAVRTALAGSSGLAEDAVDLKVAVSATQVGLASRLWSVALAAVVLHRWVPDLSASCVVASPVHRGGVPLGLARPGAGYAVADLGHAVTVLAHTVVDSSLAGLHRACAAVGRTPTRVLVSNSTSALVGAARVLSRHRPDAAADAWTLVRLLLDHPAVAAGGRVVPRSDLDERVGGAMEHADEAFLRTGCCVFYRLPGHGLCPDCVLAPDRPQDVTGPDH</sequence>
<dbReference type="EMBL" id="OBQK01000001">
    <property type="protein sequence ID" value="SOC52448.1"/>
    <property type="molecule type" value="Genomic_DNA"/>
</dbReference>
<dbReference type="InterPro" id="IPR024726">
    <property type="entry name" value="FhuF_C"/>
</dbReference>
<accession>A0A285VFW1</accession>
<dbReference type="RefSeq" id="WP_097186729.1">
    <property type="nucleotide sequence ID" value="NZ_OBQK01000001.1"/>
</dbReference>
<evidence type="ECO:0000313" key="2">
    <source>
        <dbReference type="EMBL" id="SOC52448.1"/>
    </source>
</evidence>
<proteinExistence type="predicted"/>
<protein>
    <submittedName>
        <fullName evidence="2">Iron complex transport system ATP-binding protein</fullName>
    </submittedName>
</protein>
<evidence type="ECO:0000259" key="1">
    <source>
        <dbReference type="Pfam" id="PF11575"/>
    </source>
</evidence>
<dbReference type="GO" id="GO:0051537">
    <property type="term" value="F:2 iron, 2 sulfur cluster binding"/>
    <property type="evidence" value="ECO:0007669"/>
    <property type="project" value="InterPro"/>
</dbReference>
<reference evidence="3" key="1">
    <citation type="submission" date="2017-08" db="EMBL/GenBank/DDBJ databases">
        <authorList>
            <person name="Varghese N."/>
            <person name="Submissions S."/>
        </authorList>
    </citation>
    <scope>NUCLEOTIDE SEQUENCE [LARGE SCALE GENOMIC DNA]</scope>
    <source>
        <strain evidence="3">USBA17B2</strain>
    </source>
</reference>
<keyword evidence="3" id="KW-1185">Reference proteome</keyword>
<dbReference type="GO" id="GO:0005524">
    <property type="term" value="F:ATP binding"/>
    <property type="evidence" value="ECO:0007669"/>
    <property type="project" value="UniProtKB-KW"/>
</dbReference>
<evidence type="ECO:0000313" key="3">
    <source>
        <dbReference type="Proteomes" id="UP000219688"/>
    </source>
</evidence>
<dbReference type="Proteomes" id="UP000219688">
    <property type="component" value="Unassembled WGS sequence"/>
</dbReference>
<dbReference type="Pfam" id="PF11575">
    <property type="entry name" value="FhuF_C"/>
    <property type="match status" value="1"/>
</dbReference>
<feature type="domain" description="Ferric siderophore reductase C-terminal" evidence="1">
    <location>
        <begin position="237"/>
        <end position="257"/>
    </location>
</feature>
<name>A0A285VFW1_9MICO</name>